<reference evidence="2 3" key="1">
    <citation type="journal article" date="2015" name="Proc. Natl. Acad. Sci. U.S.A.">
        <title>The resurrection genome of Boea hygrometrica: A blueprint for survival of dehydration.</title>
        <authorList>
            <person name="Xiao L."/>
            <person name="Yang G."/>
            <person name="Zhang L."/>
            <person name="Yang X."/>
            <person name="Zhao S."/>
            <person name="Ji Z."/>
            <person name="Zhou Q."/>
            <person name="Hu M."/>
            <person name="Wang Y."/>
            <person name="Chen M."/>
            <person name="Xu Y."/>
            <person name="Jin H."/>
            <person name="Xiao X."/>
            <person name="Hu G."/>
            <person name="Bao F."/>
            <person name="Hu Y."/>
            <person name="Wan P."/>
            <person name="Li L."/>
            <person name="Deng X."/>
            <person name="Kuang T."/>
            <person name="Xiang C."/>
            <person name="Zhu J.K."/>
            <person name="Oliver M.J."/>
            <person name="He Y."/>
        </authorList>
    </citation>
    <scope>NUCLEOTIDE SEQUENCE [LARGE SCALE GENOMIC DNA]</scope>
    <source>
        <strain evidence="3">cv. XS01</strain>
    </source>
</reference>
<dbReference type="AlphaFoldDB" id="A0A2Z7APD3"/>
<keyword evidence="3" id="KW-1185">Reference proteome</keyword>
<protein>
    <submittedName>
        <fullName evidence="2">Uncharacterized protein</fullName>
    </submittedName>
</protein>
<gene>
    <name evidence="2" type="ORF">F511_17492</name>
</gene>
<evidence type="ECO:0000313" key="2">
    <source>
        <dbReference type="EMBL" id="KZV21012.1"/>
    </source>
</evidence>
<feature type="region of interest" description="Disordered" evidence="1">
    <location>
        <begin position="202"/>
        <end position="230"/>
    </location>
</feature>
<accession>A0A2Z7APD3</accession>
<feature type="compositionally biased region" description="Basic and acidic residues" evidence="1">
    <location>
        <begin position="218"/>
        <end position="230"/>
    </location>
</feature>
<dbReference type="EMBL" id="KV014998">
    <property type="protein sequence ID" value="KZV21012.1"/>
    <property type="molecule type" value="Genomic_DNA"/>
</dbReference>
<proteinExistence type="predicted"/>
<sequence length="230" mass="25741">MQESAGSLHPDARGSDVVEEYPVASYCSSADAIWNSAGRICVAISAVEATVDPVATQRFPDIVFVIQTQEESGEAFDVSDASNSSIQSRAYLNQLLLYIQSRATVSSRRKSRRKESKKEQSAAVEDLLNRGDITSCSNTSCRKTSALAGKYLAGRPLDRIQERYEFPYLNDKIPEDRGEYLARDTRCRRIFVRICSFPPPSPSINTQAPSKSTFHPPVPDDRRPELPRWY</sequence>
<dbReference type="Proteomes" id="UP000250235">
    <property type="component" value="Unassembled WGS sequence"/>
</dbReference>
<feature type="compositionally biased region" description="Polar residues" evidence="1">
    <location>
        <begin position="203"/>
        <end position="213"/>
    </location>
</feature>
<name>A0A2Z7APD3_9LAMI</name>
<evidence type="ECO:0000313" key="3">
    <source>
        <dbReference type="Proteomes" id="UP000250235"/>
    </source>
</evidence>
<organism evidence="2 3">
    <name type="scientific">Dorcoceras hygrometricum</name>
    <dbReference type="NCBI Taxonomy" id="472368"/>
    <lineage>
        <taxon>Eukaryota</taxon>
        <taxon>Viridiplantae</taxon>
        <taxon>Streptophyta</taxon>
        <taxon>Embryophyta</taxon>
        <taxon>Tracheophyta</taxon>
        <taxon>Spermatophyta</taxon>
        <taxon>Magnoliopsida</taxon>
        <taxon>eudicotyledons</taxon>
        <taxon>Gunneridae</taxon>
        <taxon>Pentapetalae</taxon>
        <taxon>asterids</taxon>
        <taxon>lamiids</taxon>
        <taxon>Lamiales</taxon>
        <taxon>Gesneriaceae</taxon>
        <taxon>Didymocarpoideae</taxon>
        <taxon>Trichosporeae</taxon>
        <taxon>Loxocarpinae</taxon>
        <taxon>Dorcoceras</taxon>
    </lineage>
</organism>
<evidence type="ECO:0000256" key="1">
    <source>
        <dbReference type="SAM" id="MobiDB-lite"/>
    </source>
</evidence>